<dbReference type="AlphaFoldDB" id="A0A947GJ23"/>
<dbReference type="SMART" id="SM00642">
    <property type="entry name" value="Aamy"/>
    <property type="match status" value="1"/>
</dbReference>
<name>A0A947GJ23_9CYAN</name>
<dbReference type="InterPro" id="IPR017853">
    <property type="entry name" value="GH"/>
</dbReference>
<gene>
    <name evidence="15" type="ORF">IXB50_12180</name>
</gene>
<keyword evidence="10 12" id="KW-0326">Glycosidase</keyword>
<evidence type="ECO:0000256" key="5">
    <source>
        <dbReference type="ARBA" id="ARBA00017303"/>
    </source>
</evidence>
<evidence type="ECO:0000256" key="1">
    <source>
        <dbReference type="ARBA" id="ARBA00000548"/>
    </source>
</evidence>
<evidence type="ECO:0000313" key="16">
    <source>
        <dbReference type="Proteomes" id="UP000717364"/>
    </source>
</evidence>
<keyword evidence="8" id="KW-0106">Calcium</keyword>
<evidence type="ECO:0000256" key="3">
    <source>
        <dbReference type="ARBA" id="ARBA00008061"/>
    </source>
</evidence>
<evidence type="ECO:0000256" key="4">
    <source>
        <dbReference type="ARBA" id="ARBA00012595"/>
    </source>
</evidence>
<evidence type="ECO:0000256" key="11">
    <source>
        <dbReference type="RuleBase" id="RU003615"/>
    </source>
</evidence>
<keyword evidence="6" id="KW-0479">Metal-binding</keyword>
<keyword evidence="9 12" id="KW-0119">Carbohydrate metabolism</keyword>
<dbReference type="InterPro" id="IPR006047">
    <property type="entry name" value="GH13_cat_dom"/>
</dbReference>
<dbReference type="InterPro" id="IPR006046">
    <property type="entry name" value="Alpha_amylase"/>
</dbReference>
<dbReference type="Gene3D" id="2.60.40.1180">
    <property type="entry name" value="Golgi alpha-mannosidase II"/>
    <property type="match status" value="1"/>
</dbReference>
<feature type="domain" description="Glycosyl hydrolase family 13 catalytic" evidence="14">
    <location>
        <begin position="49"/>
        <end position="419"/>
    </location>
</feature>
<dbReference type="InterPro" id="IPR031319">
    <property type="entry name" value="A-amylase_C"/>
</dbReference>
<dbReference type="GO" id="GO:0004556">
    <property type="term" value="F:alpha-amylase activity"/>
    <property type="evidence" value="ECO:0007669"/>
    <property type="project" value="UniProtKB-UniRule"/>
</dbReference>
<dbReference type="PANTHER" id="PTHR43447">
    <property type="entry name" value="ALPHA-AMYLASE"/>
    <property type="match status" value="1"/>
</dbReference>
<evidence type="ECO:0000259" key="14">
    <source>
        <dbReference type="SMART" id="SM00642"/>
    </source>
</evidence>
<reference evidence="15" key="2">
    <citation type="journal article" date="2021" name="Mar. Drugs">
        <title>Genome Reduction and Secondary Metabolism of the Marine Sponge-Associated Cyanobacterium Leptothoe.</title>
        <authorList>
            <person name="Konstantinou D."/>
            <person name="Popin R.V."/>
            <person name="Fewer D.P."/>
            <person name="Sivonen K."/>
            <person name="Gkelis S."/>
        </authorList>
    </citation>
    <scope>NUCLEOTIDE SEQUENCE</scope>
    <source>
        <strain evidence="15">TAU-MAC 1115</strain>
    </source>
</reference>
<dbReference type="SUPFAM" id="SSF51445">
    <property type="entry name" value="(Trans)glycosidases"/>
    <property type="match status" value="1"/>
</dbReference>
<dbReference type="InterPro" id="IPR013780">
    <property type="entry name" value="Glyco_hydro_b"/>
</dbReference>
<dbReference type="GO" id="GO:0046872">
    <property type="term" value="F:metal ion binding"/>
    <property type="evidence" value="ECO:0007669"/>
    <property type="project" value="UniProtKB-KW"/>
</dbReference>
<evidence type="ECO:0000256" key="7">
    <source>
        <dbReference type="ARBA" id="ARBA00022801"/>
    </source>
</evidence>
<dbReference type="CDD" id="cd11317">
    <property type="entry name" value="AmyAc_bac_euk_AmyA"/>
    <property type="match status" value="1"/>
</dbReference>
<dbReference type="Gene3D" id="3.20.20.80">
    <property type="entry name" value="Glycosidases"/>
    <property type="match status" value="1"/>
</dbReference>
<dbReference type="GO" id="GO:0005975">
    <property type="term" value="P:carbohydrate metabolic process"/>
    <property type="evidence" value="ECO:0007669"/>
    <property type="project" value="InterPro"/>
</dbReference>
<protein>
    <recommendedName>
        <fullName evidence="5 12">Alpha-amylase</fullName>
        <ecNumber evidence="4 12">3.2.1.1</ecNumber>
    </recommendedName>
</protein>
<reference evidence="15" key="1">
    <citation type="submission" date="2020-11" db="EMBL/GenBank/DDBJ databases">
        <authorList>
            <person name="Konstantinou D."/>
            <person name="Gkelis S."/>
            <person name="Popin R."/>
            <person name="Fewer D."/>
            <person name="Sivonen K."/>
        </authorList>
    </citation>
    <scope>NUCLEOTIDE SEQUENCE</scope>
    <source>
        <strain evidence="15">TAU-MAC 1115</strain>
    </source>
</reference>
<evidence type="ECO:0000313" key="15">
    <source>
        <dbReference type="EMBL" id="MBT9316179.1"/>
    </source>
</evidence>
<evidence type="ECO:0000256" key="8">
    <source>
        <dbReference type="ARBA" id="ARBA00022837"/>
    </source>
</evidence>
<evidence type="ECO:0000256" key="2">
    <source>
        <dbReference type="ARBA" id="ARBA00001913"/>
    </source>
</evidence>
<proteinExistence type="inferred from homology"/>
<comment type="similarity">
    <text evidence="3 11">Belongs to the glycosyl hydrolase 13 family.</text>
</comment>
<evidence type="ECO:0000256" key="10">
    <source>
        <dbReference type="ARBA" id="ARBA00023295"/>
    </source>
</evidence>
<dbReference type="PRINTS" id="PR00110">
    <property type="entry name" value="ALPHAAMYLASE"/>
</dbReference>
<accession>A0A947GJ23</accession>
<dbReference type="Proteomes" id="UP000717364">
    <property type="component" value="Unassembled WGS sequence"/>
</dbReference>
<feature type="domain" description="Alpha-amylase C-terminal" evidence="13">
    <location>
        <begin position="429"/>
        <end position="522"/>
    </location>
</feature>
<keyword evidence="16" id="KW-1185">Reference proteome</keyword>
<dbReference type="Pfam" id="PF02806">
    <property type="entry name" value="Alpha-amylase_C"/>
    <property type="match status" value="1"/>
</dbReference>
<evidence type="ECO:0000256" key="6">
    <source>
        <dbReference type="ARBA" id="ARBA00022723"/>
    </source>
</evidence>
<sequence>MGTLVRPGPLAALARRWAAIVCTLSLGGCQVAAQLPPASSGRQVTSSNSVIVQLFEWSWPDIAEECEIWLGPHGYGAVQISPPHEHRVIDEEATPFPWYQRYQPVSYKLSSRSGNRAELANMVNRCHRAGVKVYVDMVINHMTSVGSGQGIAGSEFDTANFSYAGVPYAQTDFNEPCVIEASDYTEEPWRVQHCQLSSKQDLDTGSEKVQAELATAMNELLALGVAGFRLEAAQHIPPDHIAKILRRLRPLNTKFHINGGRPFIYQEVTHTGSNAIKANDYFGNGAVTEFRYGRNLGEQVRHGQLKNLVLFGEAWGLIPSHKAVVFTDNHNTQRSSDRNIVTFKSPEDDGASYKLANVFMLAWPYGIPKVMSSYDWPKDLGNWVGPPTDEQGRTLPVSCGNGWICEHRWAAIANMVEFRNVTQGATTVDHWWDNGNSQIAFARGDRGFVVINNESTNLRQTLMTGLPAGQYCNVLSIETATADHIPQEALANCMTTITVDADGKASFEIGPQQAVALHIGARL</sequence>
<comment type="catalytic activity">
    <reaction evidence="1 12">
        <text>Endohydrolysis of (1-&gt;4)-alpha-D-glucosidic linkages in polysaccharides containing three or more (1-&gt;4)-alpha-linked D-glucose units.</text>
        <dbReference type="EC" id="3.2.1.1"/>
    </reaction>
</comment>
<evidence type="ECO:0000256" key="12">
    <source>
        <dbReference type="RuleBase" id="RU361134"/>
    </source>
</evidence>
<evidence type="ECO:0000259" key="13">
    <source>
        <dbReference type="SMART" id="SM00632"/>
    </source>
</evidence>
<comment type="cofactor">
    <cofactor evidence="2">
        <name>Ca(2+)</name>
        <dbReference type="ChEBI" id="CHEBI:29108"/>
    </cofactor>
</comment>
<dbReference type="EMBL" id="JADOES010000021">
    <property type="protein sequence ID" value="MBT9316179.1"/>
    <property type="molecule type" value="Genomic_DNA"/>
</dbReference>
<dbReference type="SMART" id="SM00632">
    <property type="entry name" value="Aamy_C"/>
    <property type="match status" value="1"/>
</dbReference>
<keyword evidence="7 12" id="KW-0378">Hydrolase</keyword>
<evidence type="ECO:0000256" key="9">
    <source>
        <dbReference type="ARBA" id="ARBA00023277"/>
    </source>
</evidence>
<organism evidence="15 16">
    <name type="scientific">Leptothoe spongobia TAU-MAC 1115</name>
    <dbReference type="NCBI Taxonomy" id="1967444"/>
    <lineage>
        <taxon>Bacteria</taxon>
        <taxon>Bacillati</taxon>
        <taxon>Cyanobacteriota</taxon>
        <taxon>Cyanophyceae</taxon>
        <taxon>Nodosilineales</taxon>
        <taxon>Cymatolegaceae</taxon>
        <taxon>Leptothoe</taxon>
        <taxon>Leptothoe spongobia</taxon>
    </lineage>
</organism>
<dbReference type="PROSITE" id="PS51257">
    <property type="entry name" value="PROKAR_LIPOPROTEIN"/>
    <property type="match status" value="1"/>
</dbReference>
<dbReference type="EC" id="3.2.1.1" evidence="4 12"/>
<dbReference type="Pfam" id="PF00128">
    <property type="entry name" value="Alpha-amylase"/>
    <property type="match status" value="1"/>
</dbReference>
<dbReference type="InterPro" id="IPR006048">
    <property type="entry name" value="A-amylase/branching_C"/>
</dbReference>
<comment type="caution">
    <text evidence="15">The sequence shown here is derived from an EMBL/GenBank/DDBJ whole genome shotgun (WGS) entry which is preliminary data.</text>
</comment>
<dbReference type="SUPFAM" id="SSF51011">
    <property type="entry name" value="Glycosyl hydrolase domain"/>
    <property type="match status" value="1"/>
</dbReference>